<dbReference type="AlphaFoldDB" id="A0A0V0UGC6"/>
<name>A0A0V0UGC6_9BILA</name>
<gene>
    <name evidence="2" type="ORF">T05_6319</name>
</gene>
<evidence type="ECO:0000313" key="2">
    <source>
        <dbReference type="EMBL" id="KRX50258.1"/>
    </source>
</evidence>
<reference evidence="2 3" key="1">
    <citation type="submission" date="2015-01" db="EMBL/GenBank/DDBJ databases">
        <title>Evolution of Trichinella species and genotypes.</title>
        <authorList>
            <person name="Korhonen P.K."/>
            <person name="Edoardo P."/>
            <person name="Giuseppe L.R."/>
            <person name="Gasser R.B."/>
        </authorList>
    </citation>
    <scope>NUCLEOTIDE SEQUENCE [LARGE SCALE GENOMIC DNA]</scope>
    <source>
        <strain evidence="2">ISS417</strain>
    </source>
</reference>
<evidence type="ECO:0000313" key="3">
    <source>
        <dbReference type="Proteomes" id="UP000055048"/>
    </source>
</evidence>
<feature type="compositionally biased region" description="Polar residues" evidence="1">
    <location>
        <begin position="265"/>
        <end position="280"/>
    </location>
</feature>
<accession>A0A0V0UGC6</accession>
<dbReference type="EMBL" id="JYDJ01000008">
    <property type="protein sequence ID" value="KRX50258.1"/>
    <property type="molecule type" value="Genomic_DNA"/>
</dbReference>
<protein>
    <submittedName>
        <fullName evidence="2">Uncharacterized protein</fullName>
    </submittedName>
</protein>
<keyword evidence="3" id="KW-1185">Reference proteome</keyword>
<sequence>MCHTDDSKAKKVNDCASNCKFMENQFLLCEKIHCIECYLTLAYRLEDYLLRTNLHKCSDYVDQIYACNEPLSRAGSFVIPTGLLTLSSLGDNGPLSTGGFLCAVISSAWLPPARLPFLPGSRFPRLSPIHHRKIPAPTTTRSFQPTHYRNPPSIFKYISAYGSFILLPPRCRLHMACCLLAVRPWPIPGGFQVRRSAYPLAVVGFGAVEKSFLYMYTSLSITARDKNITPCKKTTVTQRQLHPLFFSTVNSRITQLQKRRPAAKLSQQPDSSQEPATQRQGECVPLSAIVQIPNFSGDILEFKAFSGQFEGAVHRRKDFDDVTKFIHLRSCLSGETFQLLSGLTIKAENYEALVRLLHDRFHRTTDTLDAHIS</sequence>
<proteinExistence type="predicted"/>
<dbReference type="Proteomes" id="UP000055048">
    <property type="component" value="Unassembled WGS sequence"/>
</dbReference>
<comment type="caution">
    <text evidence="2">The sequence shown here is derived from an EMBL/GenBank/DDBJ whole genome shotgun (WGS) entry which is preliminary data.</text>
</comment>
<organism evidence="2 3">
    <name type="scientific">Trichinella murrelli</name>
    <dbReference type="NCBI Taxonomy" id="144512"/>
    <lineage>
        <taxon>Eukaryota</taxon>
        <taxon>Metazoa</taxon>
        <taxon>Ecdysozoa</taxon>
        <taxon>Nematoda</taxon>
        <taxon>Enoplea</taxon>
        <taxon>Dorylaimia</taxon>
        <taxon>Trichinellida</taxon>
        <taxon>Trichinellidae</taxon>
        <taxon>Trichinella</taxon>
    </lineage>
</organism>
<dbReference type="Pfam" id="PF03564">
    <property type="entry name" value="DUF1759"/>
    <property type="match status" value="1"/>
</dbReference>
<evidence type="ECO:0000256" key="1">
    <source>
        <dbReference type="SAM" id="MobiDB-lite"/>
    </source>
</evidence>
<dbReference type="InterPro" id="IPR005312">
    <property type="entry name" value="DUF1759"/>
</dbReference>
<dbReference type="OrthoDB" id="5927461at2759"/>
<feature type="region of interest" description="Disordered" evidence="1">
    <location>
        <begin position="260"/>
        <end position="280"/>
    </location>
</feature>